<protein>
    <recommendedName>
        <fullName evidence="6">Non-specific serine/threonine protein kinase</fullName>
    </recommendedName>
</protein>
<dbReference type="Proteomes" id="UP001176940">
    <property type="component" value="Unassembled WGS sequence"/>
</dbReference>
<keyword evidence="2" id="KW-0067">ATP-binding</keyword>
<comment type="caution">
    <text evidence="4">The sequence shown here is derived from an EMBL/GenBank/DDBJ whole genome shotgun (WGS) entry which is preliminary data.</text>
</comment>
<evidence type="ECO:0000313" key="4">
    <source>
        <dbReference type="EMBL" id="CAJ0944035.1"/>
    </source>
</evidence>
<evidence type="ECO:0000256" key="1">
    <source>
        <dbReference type="ARBA" id="ARBA00022741"/>
    </source>
</evidence>
<feature type="compositionally biased region" description="Low complexity" evidence="3">
    <location>
        <begin position="100"/>
        <end position="113"/>
    </location>
</feature>
<feature type="region of interest" description="Disordered" evidence="3">
    <location>
        <begin position="61"/>
        <end position="118"/>
    </location>
</feature>
<name>A0ABN9LK51_9NEOB</name>
<dbReference type="Gene3D" id="3.30.310.80">
    <property type="entry name" value="Kinase associated domain 1, KA1"/>
    <property type="match status" value="1"/>
</dbReference>
<organism evidence="4 5">
    <name type="scientific">Ranitomeya imitator</name>
    <name type="common">mimic poison frog</name>
    <dbReference type="NCBI Taxonomy" id="111125"/>
    <lineage>
        <taxon>Eukaryota</taxon>
        <taxon>Metazoa</taxon>
        <taxon>Chordata</taxon>
        <taxon>Craniata</taxon>
        <taxon>Vertebrata</taxon>
        <taxon>Euteleostomi</taxon>
        <taxon>Amphibia</taxon>
        <taxon>Batrachia</taxon>
        <taxon>Anura</taxon>
        <taxon>Neobatrachia</taxon>
        <taxon>Hyloidea</taxon>
        <taxon>Dendrobatidae</taxon>
        <taxon>Dendrobatinae</taxon>
        <taxon>Ranitomeya</taxon>
    </lineage>
</organism>
<evidence type="ECO:0000256" key="3">
    <source>
        <dbReference type="SAM" id="MobiDB-lite"/>
    </source>
</evidence>
<gene>
    <name evidence="4" type="ORF">RIMI_LOCUS10230484</name>
</gene>
<dbReference type="InterPro" id="IPR028375">
    <property type="entry name" value="KA1/Ssp2_C"/>
</dbReference>
<accession>A0ABN9LK51</accession>
<reference evidence="4" key="1">
    <citation type="submission" date="2023-07" db="EMBL/GenBank/DDBJ databases">
        <authorList>
            <person name="Stuckert A."/>
        </authorList>
    </citation>
    <scope>NUCLEOTIDE SEQUENCE</scope>
</reference>
<proteinExistence type="predicted"/>
<sequence>MAEVCRAMKQLDYEWKVVNPYYLRVRRKNPVTSMYTKMSLQLYQVDSRTFLLDFRSIDDEVTEPKSEAAPRRHSGSVSNSRPGQKTDGEAEAPAKSSDGSVPSSLTSSADSSSNDLVPRPGSHTIEFFEMCANLIKILAR</sequence>
<evidence type="ECO:0000256" key="2">
    <source>
        <dbReference type="ARBA" id="ARBA00022840"/>
    </source>
</evidence>
<feature type="compositionally biased region" description="Basic and acidic residues" evidence="3">
    <location>
        <begin position="61"/>
        <end position="70"/>
    </location>
</feature>
<keyword evidence="1" id="KW-0547">Nucleotide-binding</keyword>
<dbReference type="EMBL" id="CAUEEQ010021979">
    <property type="protein sequence ID" value="CAJ0944035.1"/>
    <property type="molecule type" value="Genomic_DNA"/>
</dbReference>
<evidence type="ECO:0000313" key="5">
    <source>
        <dbReference type="Proteomes" id="UP001176940"/>
    </source>
</evidence>
<dbReference type="SUPFAM" id="SSF103243">
    <property type="entry name" value="KA1-like"/>
    <property type="match status" value="1"/>
</dbReference>
<evidence type="ECO:0008006" key="6">
    <source>
        <dbReference type="Google" id="ProtNLM"/>
    </source>
</evidence>
<keyword evidence="5" id="KW-1185">Reference proteome</keyword>